<sequence length="655" mass="73366">MTKHRSKKRHGYDLQERKRKYPNRDGRKLRVPSTVSKMPLNSTLVNIAYFPGWTQFRGQGENGCRQRPYLPSTIPWSSLDYVMFAFVYFDDDNQLYPADSSDESLYFAVNEAKLATRTRVMISIGGWTFTHPETGRDGNTGRRFENMIRSSESRNAFIKSCIEFCQFYGFDGVDIDYEYPVYKDRKFVTALFQEMRRAFESEGSGLILSLAGASFPEGVQGFELDKVAASVDFVMVMAYDLYGAYDSNRVVNIHTTLVQMPTEKHSGHSVQGAVELYIDRGVPRQKVVLGLALYGKTFILADTQQTLPGQARFSSGGDPTSCTETRGDIAYNEIASLIHPGRGQSNQVRPLWDDDAKAFYFMYGSRSDNWVGYDDRPSLDLKLQMVTELDLAGVMWWSLDQDLDPSSKDIASHTQSQVQPRSIPQAPFQVANTFATNANISSMSEVKVVTESAQKSPLTGQLQENRVSKNPALMACPVATAPPAWMATISNDVLGQPGLVPYIASKRTRCLTVVQFPLILPATPVGNSVLVRCNVPRGCIETWQAFTCTFNGWSTGTLCYEKHQLSPSLYFYGELELVRAASRDRDIQDGATGLGPARASSQMDAQIESKRPEYNTGYLKPTPRKAKIKGGETKKNKTLKKKRTMSMKLKDKTRM</sequence>
<evidence type="ECO:0000256" key="8">
    <source>
        <dbReference type="SAM" id="MobiDB-lite"/>
    </source>
</evidence>
<evidence type="ECO:0000256" key="1">
    <source>
        <dbReference type="ARBA" id="ARBA00000822"/>
    </source>
</evidence>
<dbReference type="AlphaFoldDB" id="A0A9P6PMN0"/>
<evidence type="ECO:0000256" key="6">
    <source>
        <dbReference type="ARBA" id="ARBA00023326"/>
    </source>
</evidence>
<feature type="region of interest" description="Disordered" evidence="8">
    <location>
        <begin position="592"/>
        <end position="655"/>
    </location>
</feature>
<evidence type="ECO:0000256" key="4">
    <source>
        <dbReference type="ARBA" id="ARBA00023277"/>
    </source>
</evidence>
<dbReference type="GO" id="GO:0006032">
    <property type="term" value="P:chitin catabolic process"/>
    <property type="evidence" value="ECO:0007669"/>
    <property type="project" value="UniProtKB-KW"/>
</dbReference>
<feature type="domain" description="GH18" evidence="9">
    <location>
        <begin position="44"/>
        <end position="417"/>
    </location>
</feature>
<feature type="compositionally biased region" description="Basic residues" evidence="8">
    <location>
        <begin position="1"/>
        <end position="10"/>
    </location>
</feature>
<keyword evidence="4" id="KW-0119">Carbohydrate metabolism</keyword>
<dbReference type="PROSITE" id="PS51910">
    <property type="entry name" value="GH18_2"/>
    <property type="match status" value="1"/>
</dbReference>
<dbReference type="SUPFAM" id="SSF51445">
    <property type="entry name" value="(Trans)glycosidases"/>
    <property type="match status" value="1"/>
</dbReference>
<accession>A0A9P6PMN0</accession>
<organism evidence="10 11">
    <name type="scientific">Mortierella polycephala</name>
    <dbReference type="NCBI Taxonomy" id="41804"/>
    <lineage>
        <taxon>Eukaryota</taxon>
        <taxon>Fungi</taxon>
        <taxon>Fungi incertae sedis</taxon>
        <taxon>Mucoromycota</taxon>
        <taxon>Mortierellomycotina</taxon>
        <taxon>Mortierellomycetes</taxon>
        <taxon>Mortierellales</taxon>
        <taxon>Mortierellaceae</taxon>
        <taxon>Mortierella</taxon>
    </lineage>
</organism>
<dbReference type="Gene3D" id="3.10.50.10">
    <property type="match status" value="1"/>
</dbReference>
<evidence type="ECO:0000256" key="5">
    <source>
        <dbReference type="ARBA" id="ARBA00023295"/>
    </source>
</evidence>
<gene>
    <name evidence="10" type="ORF">BG011_009569</name>
</gene>
<dbReference type="Proteomes" id="UP000726737">
    <property type="component" value="Unassembled WGS sequence"/>
</dbReference>
<comment type="catalytic activity">
    <reaction evidence="1">
        <text>Random endo-hydrolysis of N-acetyl-beta-D-glucosaminide (1-&gt;4)-beta-linkages in chitin and chitodextrins.</text>
        <dbReference type="EC" id="3.2.1.14"/>
    </reaction>
</comment>
<keyword evidence="3" id="KW-0146">Chitin degradation</keyword>
<dbReference type="Pfam" id="PF00704">
    <property type="entry name" value="Glyco_hydro_18"/>
    <property type="match status" value="1"/>
</dbReference>
<keyword evidence="2 7" id="KW-0378">Hydrolase</keyword>
<dbReference type="GO" id="GO:0008061">
    <property type="term" value="F:chitin binding"/>
    <property type="evidence" value="ECO:0007669"/>
    <property type="project" value="InterPro"/>
</dbReference>
<evidence type="ECO:0000313" key="10">
    <source>
        <dbReference type="EMBL" id="KAG0249121.1"/>
    </source>
</evidence>
<feature type="compositionally biased region" description="Basic residues" evidence="8">
    <location>
        <begin position="636"/>
        <end position="647"/>
    </location>
</feature>
<feature type="compositionally biased region" description="Basic and acidic residues" evidence="8">
    <location>
        <begin position="11"/>
        <end position="28"/>
    </location>
</feature>
<dbReference type="PANTHER" id="PTHR11177:SF317">
    <property type="entry name" value="CHITINASE 12-RELATED"/>
    <property type="match status" value="1"/>
</dbReference>
<dbReference type="Gene3D" id="3.20.20.80">
    <property type="entry name" value="Glycosidases"/>
    <property type="match status" value="1"/>
</dbReference>
<protein>
    <recommendedName>
        <fullName evidence="9">GH18 domain-containing protein</fullName>
    </recommendedName>
</protein>
<dbReference type="SMART" id="SM00636">
    <property type="entry name" value="Glyco_18"/>
    <property type="match status" value="1"/>
</dbReference>
<evidence type="ECO:0000256" key="3">
    <source>
        <dbReference type="ARBA" id="ARBA00023024"/>
    </source>
</evidence>
<dbReference type="InterPro" id="IPR050314">
    <property type="entry name" value="Glycosyl_Hydrlase_18"/>
</dbReference>
<dbReference type="InterPro" id="IPR001579">
    <property type="entry name" value="Glyco_hydro_18_chit_AS"/>
</dbReference>
<dbReference type="InterPro" id="IPR001223">
    <property type="entry name" value="Glyco_hydro18_cat"/>
</dbReference>
<keyword evidence="5 7" id="KW-0326">Glycosidase</keyword>
<dbReference type="InterPro" id="IPR011583">
    <property type="entry name" value="Chitinase_II/V-like_cat"/>
</dbReference>
<feature type="region of interest" description="Disordered" evidence="8">
    <location>
        <begin position="1"/>
        <end position="29"/>
    </location>
</feature>
<evidence type="ECO:0000259" key="9">
    <source>
        <dbReference type="PROSITE" id="PS51910"/>
    </source>
</evidence>
<dbReference type="GO" id="GO:0000272">
    <property type="term" value="P:polysaccharide catabolic process"/>
    <property type="evidence" value="ECO:0007669"/>
    <property type="project" value="UniProtKB-KW"/>
</dbReference>
<dbReference type="PROSITE" id="PS01095">
    <property type="entry name" value="GH18_1"/>
    <property type="match status" value="1"/>
</dbReference>
<evidence type="ECO:0000313" key="11">
    <source>
        <dbReference type="Proteomes" id="UP000726737"/>
    </source>
</evidence>
<dbReference type="SUPFAM" id="SSF54556">
    <property type="entry name" value="Chitinase insertion domain"/>
    <property type="match status" value="1"/>
</dbReference>
<dbReference type="OrthoDB" id="73875at2759"/>
<reference evidence="10" key="1">
    <citation type="journal article" date="2020" name="Fungal Divers.">
        <title>Resolving the Mortierellaceae phylogeny through synthesis of multi-gene phylogenetics and phylogenomics.</title>
        <authorList>
            <person name="Vandepol N."/>
            <person name="Liber J."/>
            <person name="Desiro A."/>
            <person name="Na H."/>
            <person name="Kennedy M."/>
            <person name="Barry K."/>
            <person name="Grigoriev I.V."/>
            <person name="Miller A.N."/>
            <person name="O'Donnell K."/>
            <person name="Stajich J.E."/>
            <person name="Bonito G."/>
        </authorList>
    </citation>
    <scope>NUCLEOTIDE SEQUENCE</scope>
    <source>
        <strain evidence="10">KOD948</strain>
    </source>
</reference>
<evidence type="ECO:0000256" key="2">
    <source>
        <dbReference type="ARBA" id="ARBA00022801"/>
    </source>
</evidence>
<evidence type="ECO:0000256" key="7">
    <source>
        <dbReference type="RuleBase" id="RU000489"/>
    </source>
</evidence>
<keyword evidence="11" id="KW-1185">Reference proteome</keyword>
<dbReference type="GO" id="GO:0005576">
    <property type="term" value="C:extracellular region"/>
    <property type="evidence" value="ECO:0007669"/>
    <property type="project" value="TreeGrafter"/>
</dbReference>
<dbReference type="EMBL" id="JAAAJA010000867">
    <property type="protein sequence ID" value="KAG0249121.1"/>
    <property type="molecule type" value="Genomic_DNA"/>
</dbReference>
<comment type="caution">
    <text evidence="10">The sequence shown here is derived from an EMBL/GenBank/DDBJ whole genome shotgun (WGS) entry which is preliminary data.</text>
</comment>
<proteinExistence type="predicted"/>
<dbReference type="PANTHER" id="PTHR11177">
    <property type="entry name" value="CHITINASE"/>
    <property type="match status" value="1"/>
</dbReference>
<keyword evidence="6" id="KW-0624">Polysaccharide degradation</keyword>
<dbReference type="InterPro" id="IPR017853">
    <property type="entry name" value="GH"/>
</dbReference>
<dbReference type="GO" id="GO:0008843">
    <property type="term" value="F:endochitinase activity"/>
    <property type="evidence" value="ECO:0007669"/>
    <property type="project" value="UniProtKB-EC"/>
</dbReference>
<dbReference type="InterPro" id="IPR029070">
    <property type="entry name" value="Chitinase_insertion_sf"/>
</dbReference>
<name>A0A9P6PMN0_9FUNG</name>